<comment type="caution">
    <text evidence="1">The sequence shown here is derived from an EMBL/GenBank/DDBJ whole genome shotgun (WGS) entry which is preliminary data.</text>
</comment>
<reference evidence="1 2" key="1">
    <citation type="journal article" date="2019" name="Commun. Biol.">
        <title>The bagworm genome reveals a unique fibroin gene that provides high tensile strength.</title>
        <authorList>
            <person name="Kono N."/>
            <person name="Nakamura H."/>
            <person name="Ohtoshi R."/>
            <person name="Tomita M."/>
            <person name="Numata K."/>
            <person name="Arakawa K."/>
        </authorList>
    </citation>
    <scope>NUCLEOTIDE SEQUENCE [LARGE SCALE GENOMIC DNA]</scope>
</reference>
<sequence length="97" mass="10551">MPDGVFLSISIIELVRFGVSALRSRARLPPAAVASRAAASSRTEGLVYSPRYGAITPISLKLRTREFARRVQDSDAVAFSFEDDALNCSVEPSFNCK</sequence>
<protein>
    <submittedName>
        <fullName evidence="1">Uncharacterized protein</fullName>
    </submittedName>
</protein>
<organism evidence="1 2">
    <name type="scientific">Eumeta variegata</name>
    <name type="common">Bagworm moth</name>
    <name type="synonym">Eumeta japonica</name>
    <dbReference type="NCBI Taxonomy" id="151549"/>
    <lineage>
        <taxon>Eukaryota</taxon>
        <taxon>Metazoa</taxon>
        <taxon>Ecdysozoa</taxon>
        <taxon>Arthropoda</taxon>
        <taxon>Hexapoda</taxon>
        <taxon>Insecta</taxon>
        <taxon>Pterygota</taxon>
        <taxon>Neoptera</taxon>
        <taxon>Endopterygota</taxon>
        <taxon>Lepidoptera</taxon>
        <taxon>Glossata</taxon>
        <taxon>Ditrysia</taxon>
        <taxon>Tineoidea</taxon>
        <taxon>Psychidae</taxon>
        <taxon>Oiketicinae</taxon>
        <taxon>Eumeta</taxon>
    </lineage>
</organism>
<keyword evidence="2" id="KW-1185">Reference proteome</keyword>
<evidence type="ECO:0000313" key="1">
    <source>
        <dbReference type="EMBL" id="GBP21272.1"/>
    </source>
</evidence>
<evidence type="ECO:0000313" key="2">
    <source>
        <dbReference type="Proteomes" id="UP000299102"/>
    </source>
</evidence>
<proteinExistence type="predicted"/>
<dbReference type="AlphaFoldDB" id="A0A4C1U4K7"/>
<dbReference type="Proteomes" id="UP000299102">
    <property type="component" value="Unassembled WGS sequence"/>
</dbReference>
<accession>A0A4C1U4K7</accession>
<name>A0A4C1U4K7_EUMVA</name>
<gene>
    <name evidence="1" type="ORF">EVAR_11667_1</name>
</gene>
<dbReference type="EMBL" id="BGZK01000127">
    <property type="protein sequence ID" value="GBP21272.1"/>
    <property type="molecule type" value="Genomic_DNA"/>
</dbReference>